<dbReference type="Gene3D" id="3.90.550.10">
    <property type="entry name" value="Spore Coat Polysaccharide Biosynthesis Protein SpsA, Chain A"/>
    <property type="match status" value="1"/>
</dbReference>
<dbReference type="AlphaFoldDB" id="A0A8C1IVG0"/>
<dbReference type="GO" id="GO:0008376">
    <property type="term" value="F:acetylgalactosaminyltransferase activity"/>
    <property type="evidence" value="ECO:0007669"/>
    <property type="project" value="InterPro"/>
</dbReference>
<evidence type="ECO:0000313" key="13">
    <source>
        <dbReference type="Proteomes" id="UP000694427"/>
    </source>
</evidence>
<sequence length="707" mass="82110">QAVFPYCDFQFAVSSDDNSEFWLSSDDSPLNARLLAYVGKLGSEWTAPGEFTKFRSQASKSVHLMASRRYYFEILHKQDDKGSDHVEVGWRPFLPGLKYEVIDSAYISLYTDLSSLKMNHVDHIPQTLASHDPVPAKTHTSSQHGADMLQPDPRDTFFNIPMIDPSHLENVLPACLYSPTYVVKDFPIARYQGLQFVYLSFVYPNDFTRLTHMERENKCFYRESPIYLEKFGFYKYMKMDEEEDDRPFFFPNPDGEFSCVCDQIRGVWQKHQHPLRPITTARPPPAATPPSANSSENMLPTEPLRVTSYLHTSEITESQQQRPDTDPEPEEDGGLSEYSYEDVEPRPGWAEESINWQRTFSVNSMDFETLRSDWNDLRCNVSGNLQLSESEVVDVLSQYMEKLNERNGGIYTLLRIINVEKRRDSARGNRYLIELELMERGRKVVRLSEYIYLLLHRGRVEDSLENMEGVTWSTVYAKPLLCQPVMLQWKKDVMVHFVVPVKNQARWVQQFISDMEFLHRETKDNNFNIIIVDFQSEDMDVEQALRGSSVPRYEYLRREGNFERSAGLQIGVDTIEDSHSIVFLCDLHIHFPLNILENIRKHCVEGKLAFAPIVMRLGCGSSPQEPDGYWEVNGFGLFGIYKSDFDKIGGMNTEEFKDRWGGEDWELLDRVLQNGLEVERLRLRNFFHYYHSKRGMWNSQASKAPKG</sequence>
<dbReference type="InterPro" id="IPR008428">
    <property type="entry name" value="Chond_GalNAc"/>
</dbReference>
<evidence type="ECO:0000313" key="12">
    <source>
        <dbReference type="Ensembl" id="ENSCCRP00010023242.1"/>
    </source>
</evidence>
<evidence type="ECO:0000256" key="3">
    <source>
        <dbReference type="ARBA" id="ARBA00022679"/>
    </source>
</evidence>
<dbReference type="Ensembl" id="ENSCCRT00010025422.1">
    <property type="protein sequence ID" value="ENSCCRP00010023242.1"/>
    <property type="gene ID" value="ENSCCRG00010009925.1"/>
</dbReference>
<keyword evidence="13" id="KW-1185">Reference proteome</keyword>
<feature type="region of interest" description="Disordered" evidence="10">
    <location>
        <begin position="129"/>
        <end position="148"/>
    </location>
</feature>
<keyword evidence="6" id="KW-1133">Transmembrane helix</keyword>
<keyword evidence="3 9" id="KW-0808">Transferase</keyword>
<dbReference type="SUPFAM" id="SSF53448">
    <property type="entry name" value="Nucleotide-diphospho-sugar transferases"/>
    <property type="match status" value="1"/>
</dbReference>
<keyword evidence="7 9" id="KW-0333">Golgi apparatus</keyword>
<reference evidence="12" key="1">
    <citation type="submission" date="2025-08" db="UniProtKB">
        <authorList>
            <consortium name="Ensembl"/>
        </authorList>
    </citation>
    <scope>IDENTIFICATION</scope>
</reference>
<keyword evidence="4" id="KW-0812">Transmembrane</keyword>
<dbReference type="Proteomes" id="UP000694427">
    <property type="component" value="Unplaced"/>
</dbReference>
<comment type="subcellular location">
    <subcellularLocation>
        <location evidence="1 9">Golgi apparatus</location>
        <location evidence="1 9">Golgi stack membrane</location>
        <topology evidence="1 9">Single-pass type II membrane protein</topology>
    </subcellularLocation>
</comment>
<evidence type="ECO:0000256" key="7">
    <source>
        <dbReference type="ARBA" id="ARBA00023034"/>
    </source>
</evidence>
<comment type="similarity">
    <text evidence="2 9">Belongs to the chondroitin N-acetylgalactosaminyltransferase family.</text>
</comment>
<feature type="domain" description="PA14" evidence="11">
    <location>
        <begin position="1"/>
        <end position="106"/>
    </location>
</feature>
<dbReference type="PANTHER" id="PTHR12369">
    <property type="entry name" value="CHONDROITIN SYNTHASE"/>
    <property type="match status" value="1"/>
</dbReference>
<evidence type="ECO:0000259" key="11">
    <source>
        <dbReference type="PROSITE" id="PS51820"/>
    </source>
</evidence>
<evidence type="ECO:0000256" key="2">
    <source>
        <dbReference type="ARBA" id="ARBA00009239"/>
    </source>
</evidence>
<dbReference type="InterPro" id="IPR029044">
    <property type="entry name" value="Nucleotide-diphossugar_trans"/>
</dbReference>
<evidence type="ECO:0000256" key="4">
    <source>
        <dbReference type="ARBA" id="ARBA00022692"/>
    </source>
</evidence>
<keyword evidence="5 9" id="KW-0735">Signal-anchor</keyword>
<name>A0A8C1IVG0_CYPCA</name>
<evidence type="ECO:0000256" key="1">
    <source>
        <dbReference type="ARBA" id="ARBA00004447"/>
    </source>
</evidence>
<evidence type="ECO:0000256" key="8">
    <source>
        <dbReference type="ARBA" id="ARBA00023136"/>
    </source>
</evidence>
<dbReference type="PROSITE" id="PS51820">
    <property type="entry name" value="PA14"/>
    <property type="match status" value="1"/>
</dbReference>
<feature type="compositionally biased region" description="Acidic residues" evidence="10">
    <location>
        <begin position="326"/>
        <end position="342"/>
    </location>
</feature>
<feature type="region of interest" description="Disordered" evidence="10">
    <location>
        <begin position="274"/>
        <end position="299"/>
    </location>
</feature>
<keyword evidence="8" id="KW-0472">Membrane</keyword>
<evidence type="ECO:0000256" key="10">
    <source>
        <dbReference type="SAM" id="MobiDB-lite"/>
    </source>
</evidence>
<dbReference type="PANTHER" id="PTHR12369:SF46">
    <property type="entry name" value="N-ACETYL-BETA-GLUCOSAMINYL-GLYCOPROTEIN 4-BETA-N-ACETYLGALACTOSAMINYLTRANSFERASE 1"/>
    <property type="match status" value="1"/>
</dbReference>
<dbReference type="InterPro" id="IPR037524">
    <property type="entry name" value="PA14/GLEYA"/>
</dbReference>
<feature type="region of interest" description="Disordered" evidence="10">
    <location>
        <begin position="314"/>
        <end position="345"/>
    </location>
</feature>
<evidence type="ECO:0000256" key="9">
    <source>
        <dbReference type="RuleBase" id="RU364016"/>
    </source>
</evidence>
<organism evidence="12 13">
    <name type="scientific">Cyprinus carpio</name>
    <name type="common">Common carp</name>
    <dbReference type="NCBI Taxonomy" id="7962"/>
    <lineage>
        <taxon>Eukaryota</taxon>
        <taxon>Metazoa</taxon>
        <taxon>Chordata</taxon>
        <taxon>Craniata</taxon>
        <taxon>Vertebrata</taxon>
        <taxon>Euteleostomi</taxon>
        <taxon>Actinopterygii</taxon>
        <taxon>Neopterygii</taxon>
        <taxon>Teleostei</taxon>
        <taxon>Ostariophysi</taxon>
        <taxon>Cypriniformes</taxon>
        <taxon>Cyprinidae</taxon>
        <taxon>Cyprininae</taxon>
        <taxon>Cyprinus</taxon>
    </lineage>
</organism>
<proteinExistence type="inferred from homology"/>
<dbReference type="InterPro" id="IPR051227">
    <property type="entry name" value="CS_glycosyltransferase"/>
</dbReference>
<evidence type="ECO:0000256" key="5">
    <source>
        <dbReference type="ARBA" id="ARBA00022968"/>
    </source>
</evidence>
<dbReference type="EC" id="2.4.1.-" evidence="9"/>
<accession>A0A8C1IVG0</accession>
<evidence type="ECO:0000256" key="6">
    <source>
        <dbReference type="ARBA" id="ARBA00022989"/>
    </source>
</evidence>
<dbReference type="Pfam" id="PF05679">
    <property type="entry name" value="CHGN"/>
    <property type="match status" value="1"/>
</dbReference>
<dbReference type="GO" id="GO:0032580">
    <property type="term" value="C:Golgi cisterna membrane"/>
    <property type="evidence" value="ECO:0007669"/>
    <property type="project" value="UniProtKB-SubCell"/>
</dbReference>
<reference evidence="12" key="2">
    <citation type="submission" date="2025-09" db="UniProtKB">
        <authorList>
            <consortium name="Ensembl"/>
        </authorList>
    </citation>
    <scope>IDENTIFICATION</scope>
</reference>
<protein>
    <recommendedName>
        <fullName evidence="9">Hexosyltransferase</fullName>
        <ecNumber evidence="9">2.4.1.-</ecNumber>
    </recommendedName>
</protein>